<proteinExistence type="predicted"/>
<evidence type="ECO:0000259" key="10">
    <source>
        <dbReference type="Pfam" id="PF00849"/>
    </source>
</evidence>
<reference evidence="11 12" key="1">
    <citation type="submission" date="2020-07" db="EMBL/GenBank/DDBJ databases">
        <title>Description of Kordia aestuariivivens sp. nov., isolated from a tidal flat.</title>
        <authorList>
            <person name="Park S."/>
            <person name="Yoon J.-H."/>
        </authorList>
    </citation>
    <scope>NUCLEOTIDE SEQUENCE [LARGE SCALE GENOMIC DNA]</scope>
    <source>
        <strain evidence="11 12">YSTF-M3</strain>
    </source>
</reference>
<evidence type="ECO:0000313" key="12">
    <source>
        <dbReference type="Proteomes" id="UP000619238"/>
    </source>
</evidence>
<comment type="caution">
    <text evidence="11">The sequence shown here is derived from an EMBL/GenBank/DDBJ whole genome shotgun (WGS) entry which is preliminary data.</text>
</comment>
<dbReference type="PROSITE" id="PS01129">
    <property type="entry name" value="PSI_RLU"/>
    <property type="match status" value="1"/>
</dbReference>
<evidence type="ECO:0000256" key="4">
    <source>
        <dbReference type="ARBA" id="ARBA00037670"/>
    </source>
</evidence>
<keyword evidence="12" id="KW-1185">Reference proteome</keyword>
<gene>
    <name evidence="11" type="ORF">H2O64_09955</name>
</gene>
<dbReference type="InterPro" id="IPR020103">
    <property type="entry name" value="PsdUridine_synth_cat_dom_sf"/>
</dbReference>
<dbReference type="SUPFAM" id="SSF55120">
    <property type="entry name" value="Pseudouridine synthase"/>
    <property type="match status" value="1"/>
</dbReference>
<organism evidence="11 12">
    <name type="scientific">Kordia aestuariivivens</name>
    <dbReference type="NCBI Taxonomy" id="2759037"/>
    <lineage>
        <taxon>Bacteria</taxon>
        <taxon>Pseudomonadati</taxon>
        <taxon>Bacteroidota</taxon>
        <taxon>Flavobacteriia</taxon>
        <taxon>Flavobacteriales</taxon>
        <taxon>Flavobacteriaceae</taxon>
        <taxon>Kordia</taxon>
    </lineage>
</organism>
<evidence type="ECO:0000256" key="2">
    <source>
        <dbReference type="ARBA" id="ARBA00023235"/>
    </source>
</evidence>
<accession>A0ABR7Q8W5</accession>
<feature type="domain" description="Pseudouridine synthase RsuA/RluA-like" evidence="10">
    <location>
        <begin position="9"/>
        <end position="159"/>
    </location>
</feature>
<dbReference type="InterPro" id="IPR050188">
    <property type="entry name" value="RluA_PseudoU_synthase"/>
</dbReference>
<evidence type="ECO:0000256" key="1">
    <source>
        <dbReference type="ARBA" id="ARBA00022694"/>
    </source>
</evidence>
<dbReference type="EC" id="5.4.99.26" evidence="5"/>
<evidence type="ECO:0000256" key="8">
    <source>
        <dbReference type="ARBA" id="ARBA00041975"/>
    </source>
</evidence>
<evidence type="ECO:0000256" key="6">
    <source>
        <dbReference type="ARBA" id="ARBA00040675"/>
    </source>
</evidence>
<name>A0ABR7Q8W5_9FLAO</name>
<sequence length="229" mass="26539">MILYEDDFVIAVAKPNNMLVHHSLMARNQSDEQTLVSLLQEKYEKQYFPIHRLDRKTSGIVLCAKEKAFVAPFQALFTSDQIQKVYYGIVRGFPPKSGVIDSPVKGRDAKVHKTALTHFETVANVTLPIPVQPFPESRYSLIKLLPKTGRMHQLRVHLNKINHPLIGDPKYGDRFHNRMFQTEFKMSNLFLHATSLSFQHPFLEKAIVINCPFPKDWQEIAKRFKWNLP</sequence>
<dbReference type="Gene3D" id="3.30.2350.10">
    <property type="entry name" value="Pseudouridine synthase"/>
    <property type="match status" value="1"/>
</dbReference>
<keyword evidence="2" id="KW-0413">Isomerase</keyword>
<protein>
    <recommendedName>
        <fullName evidence="6">tRNA pseudouridine synthase C</fullName>
        <ecNumber evidence="5">5.4.99.26</ecNumber>
    </recommendedName>
    <alternativeName>
        <fullName evidence="8">tRNA pseudouridine(65) synthase</fullName>
    </alternativeName>
    <alternativeName>
        <fullName evidence="9">tRNA pseudouridylate synthase C</fullName>
    </alternativeName>
    <alternativeName>
        <fullName evidence="7">tRNA-uridine isomerase C</fullName>
    </alternativeName>
</protein>
<keyword evidence="1" id="KW-0819">tRNA processing</keyword>
<dbReference type="Proteomes" id="UP000619238">
    <property type="component" value="Unassembled WGS sequence"/>
</dbReference>
<dbReference type="InterPro" id="IPR006224">
    <property type="entry name" value="PsdUridine_synth_RluA-like_CS"/>
</dbReference>
<comment type="function">
    <text evidence="4">Responsible for synthesis of pseudouridine from uracil-65 in transfer RNAs.</text>
</comment>
<evidence type="ECO:0000256" key="5">
    <source>
        <dbReference type="ARBA" id="ARBA00038943"/>
    </source>
</evidence>
<dbReference type="PANTHER" id="PTHR21600">
    <property type="entry name" value="MITOCHONDRIAL RNA PSEUDOURIDINE SYNTHASE"/>
    <property type="match status" value="1"/>
</dbReference>
<dbReference type="RefSeq" id="WP_187562043.1">
    <property type="nucleotide sequence ID" value="NZ_JACGWS010000005.1"/>
</dbReference>
<evidence type="ECO:0000256" key="7">
    <source>
        <dbReference type="ARBA" id="ARBA00041803"/>
    </source>
</evidence>
<evidence type="ECO:0000256" key="3">
    <source>
        <dbReference type="ARBA" id="ARBA00036607"/>
    </source>
</evidence>
<comment type="catalytic activity">
    <reaction evidence="3">
        <text>uridine(65) in tRNA = pseudouridine(65) in tRNA</text>
        <dbReference type="Rhea" id="RHEA:42536"/>
        <dbReference type="Rhea" id="RHEA-COMP:10103"/>
        <dbReference type="Rhea" id="RHEA-COMP:10104"/>
        <dbReference type="ChEBI" id="CHEBI:65314"/>
        <dbReference type="ChEBI" id="CHEBI:65315"/>
        <dbReference type="EC" id="5.4.99.26"/>
    </reaction>
</comment>
<dbReference type="InterPro" id="IPR006145">
    <property type="entry name" value="PsdUridine_synth_RsuA/RluA"/>
</dbReference>
<dbReference type="EMBL" id="JACGWS010000005">
    <property type="protein sequence ID" value="MBC8754995.1"/>
    <property type="molecule type" value="Genomic_DNA"/>
</dbReference>
<evidence type="ECO:0000256" key="9">
    <source>
        <dbReference type="ARBA" id="ARBA00043049"/>
    </source>
</evidence>
<dbReference type="PANTHER" id="PTHR21600:SF56">
    <property type="entry name" value="TRNA PSEUDOURIDINE SYNTHASE C"/>
    <property type="match status" value="1"/>
</dbReference>
<evidence type="ECO:0000313" key="11">
    <source>
        <dbReference type="EMBL" id="MBC8754995.1"/>
    </source>
</evidence>
<dbReference type="Pfam" id="PF00849">
    <property type="entry name" value="PseudoU_synth_2"/>
    <property type="match status" value="1"/>
</dbReference>